<gene>
    <name evidence="2" type="ORF">P9850_10585</name>
</gene>
<comment type="caution">
    <text evidence="2">The sequence shown here is derived from an EMBL/GenBank/DDBJ whole genome shotgun (WGS) entry which is preliminary data.</text>
</comment>
<feature type="chain" id="PRO_5044810785" evidence="1">
    <location>
        <begin position="25"/>
        <end position="242"/>
    </location>
</feature>
<evidence type="ECO:0000256" key="1">
    <source>
        <dbReference type="SAM" id="SignalP"/>
    </source>
</evidence>
<name>A0ABD5IX21_9BACL</name>
<accession>A0ABD5IX21</accession>
<evidence type="ECO:0000313" key="2">
    <source>
        <dbReference type="EMBL" id="MED5052300.1"/>
    </source>
</evidence>
<dbReference type="EMBL" id="JARTLI010000019">
    <property type="protein sequence ID" value="MED5052300.1"/>
    <property type="molecule type" value="Genomic_DNA"/>
</dbReference>
<organism evidence="2 3">
    <name type="scientific">Anoxybacteroides rupiense</name>
    <dbReference type="NCBI Taxonomy" id="311460"/>
    <lineage>
        <taxon>Bacteria</taxon>
        <taxon>Bacillati</taxon>
        <taxon>Bacillota</taxon>
        <taxon>Bacilli</taxon>
        <taxon>Bacillales</taxon>
        <taxon>Anoxybacillaceae</taxon>
        <taxon>Anoxybacteroides</taxon>
    </lineage>
</organism>
<dbReference type="RefSeq" id="WP_212387469.1">
    <property type="nucleotide sequence ID" value="NZ_JAGUQN010000007.1"/>
</dbReference>
<sequence>MKKLFSLLFTIMLIMSLLPSNSLASSSNEEGLKMTDEELENMKEELIKYDVSNEIAENLAHKIKNGQPLDSMIMDIEDAISFKVKKHSDDSEEYIYTFPDGSITVVGVEYAPFYNNGGFTIQSTGISEGSCSSGSGYTSCTNRKIYYLNPGVWEMSFRANYTYVSGGYDYISWAGNESIWMVGGTVGNPYCRIIRSTETSSQKAEARFSAYLYLGGQYGTQTRSISLILGNDKAVAQGNTYY</sequence>
<protein>
    <submittedName>
        <fullName evidence="2">Uncharacterized protein</fullName>
    </submittedName>
</protein>
<dbReference type="AlphaFoldDB" id="A0ABD5IX21"/>
<reference evidence="2 3" key="1">
    <citation type="submission" date="2023-03" db="EMBL/GenBank/DDBJ databases">
        <title>Bacillus Genome Sequencing.</title>
        <authorList>
            <person name="Dunlap C."/>
        </authorList>
    </citation>
    <scope>NUCLEOTIDE SEQUENCE [LARGE SCALE GENOMIC DNA]</scope>
    <source>
        <strain evidence="2 3">NRS-38</strain>
    </source>
</reference>
<feature type="signal peptide" evidence="1">
    <location>
        <begin position="1"/>
        <end position="24"/>
    </location>
</feature>
<keyword evidence="1" id="KW-0732">Signal</keyword>
<proteinExistence type="predicted"/>
<dbReference type="Proteomes" id="UP001339962">
    <property type="component" value="Unassembled WGS sequence"/>
</dbReference>
<evidence type="ECO:0000313" key="3">
    <source>
        <dbReference type="Proteomes" id="UP001339962"/>
    </source>
</evidence>